<dbReference type="AlphaFoldDB" id="A0A0F8VX33"/>
<reference evidence="1" key="1">
    <citation type="journal article" date="2015" name="Nature">
        <title>Complex archaea that bridge the gap between prokaryotes and eukaryotes.</title>
        <authorList>
            <person name="Spang A."/>
            <person name="Saw J.H."/>
            <person name="Jorgensen S.L."/>
            <person name="Zaremba-Niedzwiedzka K."/>
            <person name="Martijn J."/>
            <person name="Lind A.E."/>
            <person name="van Eijk R."/>
            <person name="Schleper C."/>
            <person name="Guy L."/>
            <person name="Ettema T.J."/>
        </authorList>
    </citation>
    <scope>NUCLEOTIDE SEQUENCE</scope>
</reference>
<name>A0A0F8VX33_9ZZZZ</name>
<proteinExistence type="predicted"/>
<gene>
    <name evidence="1" type="ORF">LCGC14_3140770</name>
</gene>
<sequence length="37" mass="4319">MKLKRDVRLHGIRPELVVAMVIADRVYVDHEQEMIGT</sequence>
<feature type="non-terminal residue" evidence="1">
    <location>
        <position position="37"/>
    </location>
</feature>
<comment type="caution">
    <text evidence="1">The sequence shown here is derived from an EMBL/GenBank/DDBJ whole genome shotgun (WGS) entry which is preliminary data.</text>
</comment>
<protein>
    <submittedName>
        <fullName evidence="1">Uncharacterized protein</fullName>
    </submittedName>
</protein>
<organism evidence="1">
    <name type="scientific">marine sediment metagenome</name>
    <dbReference type="NCBI Taxonomy" id="412755"/>
    <lineage>
        <taxon>unclassified sequences</taxon>
        <taxon>metagenomes</taxon>
        <taxon>ecological metagenomes</taxon>
    </lineage>
</organism>
<accession>A0A0F8VX33</accession>
<dbReference type="EMBL" id="LAZR01068847">
    <property type="protein sequence ID" value="KKK48872.1"/>
    <property type="molecule type" value="Genomic_DNA"/>
</dbReference>
<evidence type="ECO:0000313" key="1">
    <source>
        <dbReference type="EMBL" id="KKK48872.1"/>
    </source>
</evidence>